<dbReference type="Proteomes" id="UP001164250">
    <property type="component" value="Chromosome 8"/>
</dbReference>
<comment type="caution">
    <text evidence="1">The sequence shown here is derived from an EMBL/GenBank/DDBJ whole genome shotgun (WGS) entry which is preliminary data.</text>
</comment>
<sequence>MQSLQKNVLSMGEEGMPYDNIFVWNAYLTQAIRSRCNNTIWTIALVHGHFKQTRLSIFGRDFSVSLISRRSRHFAGTRYLKRGVNDRGRVANDVETEQIVLDEEAGSCKGKMSSVVQMRGSIPLFWSQEASRFSPKPDIILQRFDPTYQATKLHFEDLAKRYGNPIIVLNLIKTVEKRPREMMLRREFADAVGYLNTIIPEENQVRFIHWDFHKFAKSKSANVLAVLGGVATEALDLTGFFYSGKPSIVKRKTNQPSRTGRQQHGAMMQPYWAPHKVVRRSHWTTNSATIGMDTVGLVTICVIWKDGLTTTMEKTILSRKFLGNMGWEGQNFLKEAVFSKSWEKQLSTLEVLTEDASLRELRASSGDLARLASGGENLSSIINRERDTDFGQQNKKDNHDGVAPCFQSGVLRTNCIDCLDRTNVAQYAYGLAALGRQLHAMGLTDMPKVDPNSSIAAALMDMYQSMGDALAQQYGGSAAHNSVFPERQGRWRATTQSREFLKSIKRYYSNAYTDGEKQDAINLFLGYFKPQEGKPALWELDSDYYLHVSGIGDDLCPDKCLEATVKAVGQGMILAPVAACREDFSRLKLTSFEKLIAKTCSSIKNVRLCSEPDQRPGGGAGNSGVAPDAAEIQLKSPNWLFGQRKLEGSVSAPKVTSHEMVNREVHNEIRANSFCDLNWLSPVDDINEEDVFQSLSLARLALKLLVLCQSLNSIIAFKNQRYLTMTSADEANGWYGGTLLGDQDEGSEIYKHYTELCQGPAMEPFQNDHQREMHYSHVLEMNRLDVVDKDVVEAEMEAVLREYDQIGADLRIIPTSCKLFAEDPSRLSRWIIGEEKLQKV</sequence>
<gene>
    <name evidence="1" type="ORF">Patl1_14012</name>
</gene>
<keyword evidence="2" id="KW-1185">Reference proteome</keyword>
<evidence type="ECO:0000313" key="1">
    <source>
        <dbReference type="EMBL" id="KAJ0090013.1"/>
    </source>
</evidence>
<name>A0ACC1ATN0_9ROSI</name>
<accession>A0ACC1ATN0</accession>
<organism evidence="1 2">
    <name type="scientific">Pistacia atlantica</name>
    <dbReference type="NCBI Taxonomy" id="434234"/>
    <lineage>
        <taxon>Eukaryota</taxon>
        <taxon>Viridiplantae</taxon>
        <taxon>Streptophyta</taxon>
        <taxon>Embryophyta</taxon>
        <taxon>Tracheophyta</taxon>
        <taxon>Spermatophyta</taxon>
        <taxon>Magnoliopsida</taxon>
        <taxon>eudicotyledons</taxon>
        <taxon>Gunneridae</taxon>
        <taxon>Pentapetalae</taxon>
        <taxon>rosids</taxon>
        <taxon>malvids</taxon>
        <taxon>Sapindales</taxon>
        <taxon>Anacardiaceae</taxon>
        <taxon>Pistacia</taxon>
    </lineage>
</organism>
<reference evidence="2" key="1">
    <citation type="journal article" date="2023" name="G3 (Bethesda)">
        <title>Genome assembly and association tests identify interacting loci associated with vigor, precocity, and sex in interspecific pistachio rootstocks.</title>
        <authorList>
            <person name="Palmer W."/>
            <person name="Jacygrad E."/>
            <person name="Sagayaradj S."/>
            <person name="Cavanaugh K."/>
            <person name="Han R."/>
            <person name="Bertier L."/>
            <person name="Beede B."/>
            <person name="Kafkas S."/>
            <person name="Golino D."/>
            <person name="Preece J."/>
            <person name="Michelmore R."/>
        </authorList>
    </citation>
    <scope>NUCLEOTIDE SEQUENCE [LARGE SCALE GENOMIC DNA]</scope>
</reference>
<dbReference type="EMBL" id="CM047904">
    <property type="protein sequence ID" value="KAJ0090013.1"/>
    <property type="molecule type" value="Genomic_DNA"/>
</dbReference>
<evidence type="ECO:0000313" key="2">
    <source>
        <dbReference type="Proteomes" id="UP001164250"/>
    </source>
</evidence>
<protein>
    <submittedName>
        <fullName evidence="1">Uncharacterized protein</fullName>
    </submittedName>
</protein>
<proteinExistence type="predicted"/>